<evidence type="ECO:0000256" key="8">
    <source>
        <dbReference type="ARBA" id="ARBA00023014"/>
    </source>
</evidence>
<dbReference type="OrthoDB" id="35401at2157"/>
<dbReference type="PANTHER" id="PTHR47354:SF6">
    <property type="entry name" value="NADH OXIDOREDUCTASE HCR"/>
    <property type="match status" value="1"/>
</dbReference>
<gene>
    <name evidence="10" type="ORF">ANME2D_01152</name>
</gene>
<evidence type="ECO:0000256" key="3">
    <source>
        <dbReference type="ARBA" id="ARBA00022714"/>
    </source>
</evidence>
<dbReference type="PRINTS" id="PR00406">
    <property type="entry name" value="CYTB5RDTASE"/>
</dbReference>
<dbReference type="GO" id="GO:0051537">
    <property type="term" value="F:2 iron, 2 sulfur cluster binding"/>
    <property type="evidence" value="ECO:0007669"/>
    <property type="project" value="UniProtKB-KW"/>
</dbReference>
<dbReference type="InterPro" id="IPR039261">
    <property type="entry name" value="FNR_nucleotide-bd"/>
</dbReference>
<evidence type="ECO:0000313" key="10">
    <source>
        <dbReference type="EMBL" id="KCZ72720.1"/>
    </source>
</evidence>
<accession>A0A062VBN5</accession>
<dbReference type="RefSeq" id="WP_048089692.1">
    <property type="nucleotide sequence ID" value="NZ_JMIY01000002.1"/>
</dbReference>
<keyword evidence="3" id="KW-0001">2Fe-2S</keyword>
<keyword evidence="4" id="KW-0479">Metal-binding</keyword>
<dbReference type="AlphaFoldDB" id="A0A062VBN5"/>
<dbReference type="PATRIC" id="fig|1392998.3.peg.1319"/>
<dbReference type="PROSITE" id="PS51384">
    <property type="entry name" value="FAD_FR"/>
    <property type="match status" value="1"/>
</dbReference>
<feature type="domain" description="FAD-binding FR-type" evidence="9">
    <location>
        <begin position="1"/>
        <end position="99"/>
    </location>
</feature>
<dbReference type="GO" id="GO:0006221">
    <property type="term" value="P:pyrimidine nucleotide biosynthetic process"/>
    <property type="evidence" value="ECO:0007669"/>
    <property type="project" value="InterPro"/>
</dbReference>
<dbReference type="Pfam" id="PF00970">
    <property type="entry name" value="FAD_binding_6"/>
    <property type="match status" value="1"/>
</dbReference>
<protein>
    <submittedName>
        <fullName evidence="10">Flavodoxin reductase family protein</fullName>
    </submittedName>
</protein>
<dbReference type="InterPro" id="IPR001433">
    <property type="entry name" value="OxRdtase_FAD/NAD-bd"/>
</dbReference>
<keyword evidence="2" id="KW-0285">Flavoprotein</keyword>
<sequence>MRFETTVEQIIQRTPDVMSFRFNRPGGFDFIAGQYMFITLKSGGKKLEKHFTISSSPTESDYIELTKKLTGHEFANALAALKVGDKVTINGPVGDFTFKGKYDKIAMLSGGIGITPLRSMIRYATDKQLKTDIILLYSNRSEDDIAFKDELDEMQRKNKNLKVVHTITRPGEKWKGPTGRIDKEMIQREIPDYMGRIFYISGPQKMVDSMTAVLKDMKVPNKQIKQEYFPGY</sequence>
<keyword evidence="8" id="KW-0411">Iron-sulfur</keyword>
<evidence type="ECO:0000256" key="5">
    <source>
        <dbReference type="ARBA" id="ARBA00022827"/>
    </source>
</evidence>
<dbReference type="EMBL" id="JMIY01000002">
    <property type="protein sequence ID" value="KCZ72720.1"/>
    <property type="molecule type" value="Genomic_DNA"/>
</dbReference>
<dbReference type="InterPro" id="IPR017938">
    <property type="entry name" value="Riboflavin_synthase-like_b-brl"/>
</dbReference>
<keyword evidence="6" id="KW-0560">Oxidoreductase</keyword>
<evidence type="ECO:0000313" key="11">
    <source>
        <dbReference type="Proteomes" id="UP000027153"/>
    </source>
</evidence>
<reference evidence="10 11" key="1">
    <citation type="journal article" date="2013" name="Nature">
        <title>Anaerobic oxidation of methane coupled to nitrate reduction in a novel archaeal lineage.</title>
        <authorList>
            <person name="Haroon M.F."/>
            <person name="Hu S."/>
            <person name="Shi Y."/>
            <person name="Imelfort M."/>
            <person name="Keller J."/>
            <person name="Hugenholtz P."/>
            <person name="Yuan Z."/>
            <person name="Tyson G.W."/>
        </authorList>
    </citation>
    <scope>NUCLEOTIDE SEQUENCE [LARGE SCALE GENOMIC DNA]</scope>
    <source>
        <strain evidence="10 11">ANME-2d</strain>
    </source>
</reference>
<dbReference type="GO" id="GO:0016491">
    <property type="term" value="F:oxidoreductase activity"/>
    <property type="evidence" value="ECO:0007669"/>
    <property type="project" value="UniProtKB-KW"/>
</dbReference>
<keyword evidence="7" id="KW-0408">Iron</keyword>
<dbReference type="SUPFAM" id="SSF63380">
    <property type="entry name" value="Riboflavin synthase domain-like"/>
    <property type="match status" value="1"/>
</dbReference>
<evidence type="ECO:0000256" key="4">
    <source>
        <dbReference type="ARBA" id="ARBA00022723"/>
    </source>
</evidence>
<dbReference type="InterPro" id="IPR012165">
    <property type="entry name" value="Cyt_c3_hydrogenase_gsu"/>
</dbReference>
<dbReference type="InterPro" id="IPR001709">
    <property type="entry name" value="Flavoprot_Pyr_Nucl_cyt_Rdtase"/>
</dbReference>
<name>A0A062VBN5_9EURY</name>
<dbReference type="PIRSF" id="PIRSF006816">
    <property type="entry name" value="Cyc3_hyd_g"/>
    <property type="match status" value="1"/>
</dbReference>
<dbReference type="Gene3D" id="2.40.30.10">
    <property type="entry name" value="Translation factors"/>
    <property type="match status" value="1"/>
</dbReference>
<dbReference type="InterPro" id="IPR050415">
    <property type="entry name" value="MRET"/>
</dbReference>
<dbReference type="GO" id="GO:0046872">
    <property type="term" value="F:metal ion binding"/>
    <property type="evidence" value="ECO:0007669"/>
    <property type="project" value="UniProtKB-KW"/>
</dbReference>
<dbReference type="InterPro" id="IPR008333">
    <property type="entry name" value="Cbr1-like_FAD-bd_dom"/>
</dbReference>
<keyword evidence="5" id="KW-0274">FAD</keyword>
<proteinExistence type="predicted"/>
<evidence type="ECO:0000259" key="9">
    <source>
        <dbReference type="PROSITE" id="PS51384"/>
    </source>
</evidence>
<evidence type="ECO:0000256" key="1">
    <source>
        <dbReference type="ARBA" id="ARBA00001974"/>
    </source>
</evidence>
<evidence type="ECO:0000256" key="6">
    <source>
        <dbReference type="ARBA" id="ARBA00023002"/>
    </source>
</evidence>
<organism evidence="10 11">
    <name type="scientific">Candidatus Methanoperedens nitratireducens</name>
    <dbReference type="NCBI Taxonomy" id="1392998"/>
    <lineage>
        <taxon>Archaea</taxon>
        <taxon>Methanobacteriati</taxon>
        <taxon>Methanobacteriota</taxon>
        <taxon>Stenosarchaea group</taxon>
        <taxon>Methanomicrobia</taxon>
        <taxon>Methanosarcinales</taxon>
        <taxon>ANME-2 cluster</taxon>
        <taxon>Candidatus Methanoperedentaceae</taxon>
        <taxon>Candidatus Methanoperedens</taxon>
    </lineage>
</organism>
<comment type="cofactor">
    <cofactor evidence="1">
        <name>FAD</name>
        <dbReference type="ChEBI" id="CHEBI:57692"/>
    </cofactor>
</comment>
<comment type="caution">
    <text evidence="10">The sequence shown here is derived from an EMBL/GenBank/DDBJ whole genome shotgun (WGS) entry which is preliminary data.</text>
</comment>
<dbReference type="InterPro" id="IPR017927">
    <property type="entry name" value="FAD-bd_FR_type"/>
</dbReference>
<dbReference type="Pfam" id="PF00175">
    <property type="entry name" value="NAD_binding_1"/>
    <property type="match status" value="1"/>
</dbReference>
<dbReference type="SUPFAM" id="SSF52343">
    <property type="entry name" value="Ferredoxin reductase-like, C-terminal NADP-linked domain"/>
    <property type="match status" value="1"/>
</dbReference>
<keyword evidence="11" id="KW-1185">Reference proteome</keyword>
<evidence type="ECO:0000256" key="7">
    <source>
        <dbReference type="ARBA" id="ARBA00023004"/>
    </source>
</evidence>
<dbReference type="Gene3D" id="3.40.50.80">
    <property type="entry name" value="Nucleotide-binding domain of ferredoxin-NADP reductase (FNR) module"/>
    <property type="match status" value="1"/>
</dbReference>
<dbReference type="PANTHER" id="PTHR47354">
    <property type="entry name" value="NADH OXIDOREDUCTASE HCR"/>
    <property type="match status" value="1"/>
</dbReference>
<dbReference type="Proteomes" id="UP000027153">
    <property type="component" value="Unassembled WGS sequence"/>
</dbReference>
<dbReference type="PRINTS" id="PR00371">
    <property type="entry name" value="FPNCR"/>
</dbReference>
<evidence type="ECO:0000256" key="2">
    <source>
        <dbReference type="ARBA" id="ARBA00022630"/>
    </source>
</evidence>
<dbReference type="GO" id="GO:0050660">
    <property type="term" value="F:flavin adenine dinucleotide binding"/>
    <property type="evidence" value="ECO:0007669"/>
    <property type="project" value="InterPro"/>
</dbReference>